<reference evidence="2 3" key="1">
    <citation type="submission" date="2012-11" db="EMBL/GenBank/DDBJ databases">
        <title>Whole genome sequence of Gluconacetobacter europaeus NBRC3261.</title>
        <authorList>
            <person name="Azuma Y."/>
            <person name="Higashiura N."/>
            <person name="Hirakawa H."/>
            <person name="Matsushita K."/>
        </authorList>
    </citation>
    <scope>NUCLEOTIDE SEQUENCE [LARGE SCALE GENOMIC DNA]</scope>
    <source>
        <strain evidence="2 3">NBRC 3261</strain>
    </source>
</reference>
<dbReference type="Proteomes" id="UP000032675">
    <property type="component" value="Unassembled WGS sequence"/>
</dbReference>
<sequence length="179" mass="18767">MTENGDITPPSGKDAFARRVLHERARIMAARGRDQAGAAAGRRLVMLDLAGQACGVDLHAVMRVTDPVWSDMPRRPDCPPGVRGVHGYQADLYTVFDLSVLLGGAPLEAPGVMLLLRSVSSIPLGRIALLASGAAGTVEITGTPTPLTPSGFPQASLPDGRSLTVIDPARLFSSRYVGV</sequence>
<comment type="caution">
    <text evidence="2">The sequence shown here is derived from an EMBL/GenBank/DDBJ whole genome shotgun (WGS) entry which is preliminary data.</text>
</comment>
<dbReference type="InterPro" id="IPR036061">
    <property type="entry name" value="CheW-like_dom_sf"/>
</dbReference>
<organism evidence="2 3">
    <name type="scientific">Komagataeibacter europaeus NBRC 3261</name>
    <dbReference type="NCBI Taxonomy" id="1234669"/>
    <lineage>
        <taxon>Bacteria</taxon>
        <taxon>Pseudomonadati</taxon>
        <taxon>Pseudomonadota</taxon>
        <taxon>Alphaproteobacteria</taxon>
        <taxon>Acetobacterales</taxon>
        <taxon>Acetobacteraceae</taxon>
        <taxon>Komagataeibacter</taxon>
    </lineage>
</organism>
<gene>
    <name evidence="2" type="ORF">Geu3261_0037_139</name>
</gene>
<protein>
    <recommendedName>
        <fullName evidence="1">CheW-like domain-containing protein</fullName>
    </recommendedName>
</protein>
<dbReference type="RefSeq" id="WP_048850459.1">
    <property type="nucleotide sequence ID" value="NZ_BANI01000037.1"/>
</dbReference>
<dbReference type="EMBL" id="BANI01000037">
    <property type="protein sequence ID" value="GAN95893.1"/>
    <property type="molecule type" value="Genomic_DNA"/>
</dbReference>
<dbReference type="GO" id="GO:0007165">
    <property type="term" value="P:signal transduction"/>
    <property type="evidence" value="ECO:0007669"/>
    <property type="project" value="InterPro"/>
</dbReference>
<accession>A0A0D6PXY9</accession>
<evidence type="ECO:0000313" key="3">
    <source>
        <dbReference type="Proteomes" id="UP000032675"/>
    </source>
</evidence>
<dbReference type="InterPro" id="IPR002545">
    <property type="entry name" value="CheW-lke_dom"/>
</dbReference>
<dbReference type="Pfam" id="PF01584">
    <property type="entry name" value="CheW"/>
    <property type="match status" value="1"/>
</dbReference>
<dbReference type="SMART" id="SM00260">
    <property type="entry name" value="CheW"/>
    <property type="match status" value="1"/>
</dbReference>
<name>A0A0D6PXY9_KOMEU</name>
<evidence type="ECO:0000313" key="2">
    <source>
        <dbReference type="EMBL" id="GAN95893.1"/>
    </source>
</evidence>
<dbReference type="SUPFAM" id="SSF50341">
    <property type="entry name" value="CheW-like"/>
    <property type="match status" value="1"/>
</dbReference>
<proteinExistence type="predicted"/>
<dbReference type="AlphaFoldDB" id="A0A0D6PXY9"/>
<dbReference type="GO" id="GO:0006935">
    <property type="term" value="P:chemotaxis"/>
    <property type="evidence" value="ECO:0007669"/>
    <property type="project" value="InterPro"/>
</dbReference>
<evidence type="ECO:0000259" key="1">
    <source>
        <dbReference type="SMART" id="SM00260"/>
    </source>
</evidence>
<feature type="domain" description="CheW-like" evidence="1">
    <location>
        <begin position="39"/>
        <end position="172"/>
    </location>
</feature>